<keyword evidence="7" id="KW-1185">Reference proteome</keyword>
<dbReference type="GO" id="GO:0030866">
    <property type="term" value="P:cortical actin cytoskeleton organization"/>
    <property type="evidence" value="ECO:0007669"/>
    <property type="project" value="TreeGrafter"/>
</dbReference>
<dbReference type="CTD" id="108699224"/>
<dbReference type="GO" id="GO:0030036">
    <property type="term" value="P:actin cytoskeleton organization"/>
    <property type="evidence" value="ECO:0000318"/>
    <property type="project" value="GO_Central"/>
</dbReference>
<feature type="coiled-coil region" evidence="5">
    <location>
        <begin position="1345"/>
        <end position="1372"/>
    </location>
</feature>
<evidence type="ECO:0000256" key="3">
    <source>
        <dbReference type="ARBA" id="ARBA00023054"/>
    </source>
</evidence>
<dbReference type="RefSeq" id="XP_018086657.1">
    <property type="nucleotide sequence ID" value="XM_018231168.2"/>
</dbReference>
<dbReference type="SUPFAM" id="SSF101447">
    <property type="entry name" value="Formin homology 2 domain (FH2 domain)"/>
    <property type="match status" value="1"/>
</dbReference>
<evidence type="ECO:0000256" key="1">
    <source>
        <dbReference type="ARBA" id="ARBA00004123"/>
    </source>
</evidence>
<sequence length="1393" mass="155902">MEGKHSILQLHKPIMELCYVSFFLPRGNVRGFTYKRCVTRDKARTCFDNCYRIREERETAVHKDPPYETFTEALKEATTQNILTELYKLTAAKDRLLVQLLEVSHNPGSIMGNQDGKLQDLPDGYKFPEDEAHGHVDFHESFSVSMEKKVPSAKVKKNRRLSRRKESIEDFVNKKMKWKSTTEASAAQVRDKTSSAKVSLTGSTDSLSRPKLQSVENKDSYLPGPTVKNTQGKLSESSGMLGCESAMGSLLSVYDNDVFADFSLLPHSDSLLRELQGAIDIMPEQPLEGYIFDKHSIEHESNEQASSGTNIKTVTAKLQDISTCVHKVIHTYNYPEVEERRCGNITALSDESKEFVSQIDVPTVNKSLEWHREKQLYGGLDNDRHGRLETHNNIEPLPSGYVNKSLLRVVQSDNMEETEYWLGQMDKRGEKCSYGLKLPEKQSKSQESLNHLTVSHSTDIKLQDKPTAVKTPTFDMASSVQPPCTLCKRNSPVSSPVSSHLSSPQSHHRIFPLQSQHPEEDLKLCGREHWSAIPDIYKEPSSLHEFKESFTFNLSPDNDVVDDLWQNAKGKNTTLQPNLPPPGGGEVIKDVFRTSSGLQAGVNEEVSSACDNKTIVGRPDRSGLHLSLEIHPDLSPTDGEDRTPGRLQAVWPPPKPKDEEEKVGLKYTEAEYQAAILHLKREHKDETEELKSQSEVTIFNVRGEQAVQTARLEEEIQKLQEELHSKLSHQRGETRDVCVSTEDENSPRTFRNVCIQTDRETFLKPSEEDKCQKSDPILPKKLDIVSINQNLTSPSSPTSPSDNSQRNLTSTSLLVTPPPPNLLSASSEKPSSPTPSNCSIVPPPPPLPGVPSVPPPPPLPGFSSVPPPPPLPGFSSVPPPPPLPGFSSAPPPPPLPGFSSVPPPPPFPGGGPPPPPPLPGSGSTAIPPPLPLPPPGLFFGLSSAGKPRKAPVEPGCQMKPLYWTRIQLKNGSSSQTLWEILKEPTIVDPKEFEDLFAKITVQQKKKPLSDSYEKRAKAKQVVKLLDGKRSQAVGILISSLHLDMKDIQQAILNVDNSVVDLETLEALYENRAQKEELEIIKKHYQTSKSEEVKLLDKPEQFLYELSQIPNFVERSQCIIFQTAFLEGISAVRRKVDFISRACTCLLEMVSVKDIIGLILAFGNYMNGGNRTRGQADGFGLEILPKLKDVKSRDNKACLVDYVVRYYLRYFDPDAGTDKSVFPLPEPQDLLLASQVKFEDLDKDLRKLKKDIEVCDKQLKAVVKDSPKENIQPFKDKMSSFLNKAKEEYKTEESKLTRSQSRFEKTVEYFGCKPKGNDKEINPNAFFVLWYEFCVDFKSVWKRESKVLSTERLRQAQESVNKLTAEKKVETRKINPAASLKEKLRQKEASVTSN</sequence>
<dbReference type="Bgee" id="108699224">
    <property type="expression patterns" value="Expressed in zone of skin and 11 other cell types or tissues"/>
</dbReference>
<feature type="region of interest" description="Disordered" evidence="6">
    <location>
        <begin position="789"/>
        <end position="855"/>
    </location>
</feature>
<gene>
    <name evidence="8 9" type="primary">fmn1.L</name>
</gene>
<dbReference type="OrthoDB" id="427644at2759"/>
<feature type="compositionally biased region" description="Low complexity" evidence="6">
    <location>
        <begin position="792"/>
        <end position="815"/>
    </location>
</feature>
<dbReference type="GO" id="GO:0005634">
    <property type="term" value="C:nucleus"/>
    <property type="evidence" value="ECO:0000318"/>
    <property type="project" value="GO_Central"/>
</dbReference>
<dbReference type="GO" id="GO:0005789">
    <property type="term" value="C:endoplasmic reticulum membrane"/>
    <property type="evidence" value="ECO:0000318"/>
    <property type="project" value="GO_Central"/>
</dbReference>
<dbReference type="AGR" id="Xenbase:XB-GENE-17340205"/>
<protein>
    <submittedName>
        <fullName evidence="8">Formin-1 isoform X1</fullName>
    </submittedName>
</protein>
<evidence type="ECO:0000313" key="7">
    <source>
        <dbReference type="Proteomes" id="UP000186698"/>
    </source>
</evidence>
<feature type="region of interest" description="Disordered" evidence="6">
    <location>
        <begin position="631"/>
        <end position="662"/>
    </location>
</feature>
<feature type="compositionally biased region" description="Polar residues" evidence="6">
    <location>
        <begin position="195"/>
        <end position="207"/>
    </location>
</feature>
<evidence type="ECO:0000256" key="6">
    <source>
        <dbReference type="SAM" id="MobiDB-lite"/>
    </source>
</evidence>
<keyword evidence="3 5" id="KW-0175">Coiled coil</keyword>
<dbReference type="Pfam" id="PF02181">
    <property type="entry name" value="FH2"/>
    <property type="match status" value="1"/>
</dbReference>
<keyword evidence="4" id="KW-0539">Nucleus</keyword>
<evidence type="ECO:0000256" key="2">
    <source>
        <dbReference type="ARBA" id="ARBA00005271"/>
    </source>
</evidence>
<reference evidence="8" key="1">
    <citation type="submission" date="2025-08" db="UniProtKB">
        <authorList>
            <consortium name="RefSeq"/>
        </authorList>
    </citation>
    <scope>IDENTIFICATION</scope>
    <source>
        <strain evidence="8">J_2021</strain>
        <tissue evidence="8">Erythrocytes</tissue>
    </source>
</reference>
<accession>A0A1L8FAR9</accession>
<dbReference type="GO" id="GO:0005884">
    <property type="term" value="C:actin filament"/>
    <property type="evidence" value="ECO:0007669"/>
    <property type="project" value="InterPro"/>
</dbReference>
<name>A0A1L8FAR9_XENLA</name>
<dbReference type="GO" id="GO:0051015">
    <property type="term" value="F:actin filament binding"/>
    <property type="evidence" value="ECO:0007669"/>
    <property type="project" value="TreeGrafter"/>
</dbReference>
<organism evidence="7 8">
    <name type="scientific">Xenopus laevis</name>
    <name type="common">African clawed frog</name>
    <dbReference type="NCBI Taxonomy" id="8355"/>
    <lineage>
        <taxon>Eukaryota</taxon>
        <taxon>Metazoa</taxon>
        <taxon>Chordata</taxon>
        <taxon>Craniata</taxon>
        <taxon>Vertebrata</taxon>
        <taxon>Euteleostomi</taxon>
        <taxon>Amphibia</taxon>
        <taxon>Batrachia</taxon>
        <taxon>Anura</taxon>
        <taxon>Pipoidea</taxon>
        <taxon>Pipidae</taxon>
        <taxon>Xenopodinae</taxon>
        <taxon>Xenopus</taxon>
        <taxon>Xenopus</taxon>
    </lineage>
</organism>
<feature type="compositionally biased region" description="Pro residues" evidence="6">
    <location>
        <begin position="926"/>
        <end position="936"/>
    </location>
</feature>
<feature type="compositionally biased region" description="Polar residues" evidence="6">
    <location>
        <begin position="825"/>
        <end position="839"/>
    </location>
</feature>
<feature type="region of interest" description="Disordered" evidence="6">
    <location>
        <begin position="727"/>
        <end position="746"/>
    </location>
</feature>
<dbReference type="InterPro" id="IPR042201">
    <property type="entry name" value="FH2_Formin_sf"/>
</dbReference>
<dbReference type="PRINTS" id="PR00828">
    <property type="entry name" value="FORMIN"/>
</dbReference>
<dbReference type="InterPro" id="IPR015425">
    <property type="entry name" value="FH2_Formin"/>
</dbReference>
<dbReference type="GO" id="GO:0008017">
    <property type="term" value="F:microtubule binding"/>
    <property type="evidence" value="ECO:0007669"/>
    <property type="project" value="InterPro"/>
</dbReference>
<comment type="similarity">
    <text evidence="2">Belongs to the formin homology family. Cappuccino subfamily.</text>
</comment>
<feature type="compositionally biased region" description="Pro residues" evidence="6">
    <location>
        <begin position="876"/>
        <end position="919"/>
    </location>
</feature>
<dbReference type="STRING" id="8355.A0A1L8FAR9"/>
<feature type="region of interest" description="Disordered" evidence="6">
    <location>
        <begin position="182"/>
        <end position="233"/>
    </location>
</feature>
<comment type="subcellular location">
    <subcellularLocation>
        <location evidence="1">Nucleus</location>
    </subcellularLocation>
</comment>
<dbReference type="GO" id="GO:0045010">
    <property type="term" value="P:actin nucleation"/>
    <property type="evidence" value="ECO:0007669"/>
    <property type="project" value="InterPro"/>
</dbReference>
<dbReference type="PANTHER" id="PTHR45920">
    <property type="entry name" value="FORMIN HOMOLOGY 2 DOMAIN CONTAINING, ISOFORM I"/>
    <property type="match status" value="1"/>
</dbReference>
<dbReference type="KEGG" id="xla:108699224"/>
<feature type="compositionally biased region" description="Basic and acidic residues" evidence="6">
    <location>
        <begin position="727"/>
        <end position="736"/>
    </location>
</feature>
<dbReference type="FunFam" id="1.20.58.2220:FF:000005">
    <property type="entry name" value="Formin 1"/>
    <property type="match status" value="1"/>
</dbReference>
<dbReference type="GeneID" id="108699224"/>
<dbReference type="PaxDb" id="8355-A0A1L8FAR9"/>
<evidence type="ECO:0000313" key="9">
    <source>
        <dbReference type="Xenbase" id="XB-GENE-17340205"/>
    </source>
</evidence>
<feature type="compositionally biased region" description="Pro residues" evidence="6">
    <location>
        <begin position="841"/>
        <end position="855"/>
    </location>
</feature>
<dbReference type="SMART" id="SM00498">
    <property type="entry name" value="FH2"/>
    <property type="match status" value="1"/>
</dbReference>
<dbReference type="Proteomes" id="UP000186698">
    <property type="component" value="Chromosome 8L"/>
</dbReference>
<dbReference type="PANTHER" id="PTHR45920:SF7">
    <property type="entry name" value="FORMIN-G"/>
    <property type="match status" value="1"/>
</dbReference>
<dbReference type="Gene3D" id="1.20.58.2220">
    <property type="entry name" value="Formin, FH2 domain"/>
    <property type="match status" value="1"/>
</dbReference>
<dbReference type="PROSITE" id="PS51444">
    <property type="entry name" value="FH2"/>
    <property type="match status" value="1"/>
</dbReference>
<evidence type="ECO:0000256" key="5">
    <source>
        <dbReference type="SAM" id="Coils"/>
    </source>
</evidence>
<feature type="region of interest" description="Disordered" evidence="6">
    <location>
        <begin position="876"/>
        <end position="952"/>
    </location>
</feature>
<dbReference type="InterPro" id="IPR001265">
    <property type="entry name" value="Formin_Cappuccino_subfam"/>
</dbReference>
<proteinExistence type="inferred from homology"/>
<dbReference type="Xenbase" id="XB-GENE-17340205">
    <property type="gene designation" value="fmn1.L"/>
</dbReference>
<evidence type="ECO:0000256" key="4">
    <source>
        <dbReference type="ARBA" id="ARBA00023242"/>
    </source>
</evidence>
<evidence type="ECO:0000313" key="8">
    <source>
        <dbReference type="RefSeq" id="XP_018086657.1"/>
    </source>
</evidence>